<keyword evidence="2" id="KW-1185">Reference proteome</keyword>
<evidence type="ECO:0000313" key="2">
    <source>
        <dbReference type="Proteomes" id="UP000299102"/>
    </source>
</evidence>
<proteinExistence type="predicted"/>
<accession>A0A4C1TGY4</accession>
<comment type="caution">
    <text evidence="1">The sequence shown here is derived from an EMBL/GenBank/DDBJ whole genome shotgun (WGS) entry which is preliminary data.</text>
</comment>
<dbReference type="OrthoDB" id="411871at2759"/>
<reference evidence="1 2" key="1">
    <citation type="journal article" date="2019" name="Commun. Biol.">
        <title>The bagworm genome reveals a unique fibroin gene that provides high tensile strength.</title>
        <authorList>
            <person name="Kono N."/>
            <person name="Nakamura H."/>
            <person name="Ohtoshi R."/>
            <person name="Tomita M."/>
            <person name="Numata K."/>
            <person name="Arakawa K."/>
        </authorList>
    </citation>
    <scope>NUCLEOTIDE SEQUENCE [LARGE SCALE GENOMIC DNA]</scope>
</reference>
<gene>
    <name evidence="1" type="ORF">EVAR_4150_1</name>
</gene>
<protein>
    <submittedName>
        <fullName evidence="1">Uncharacterized protein</fullName>
    </submittedName>
</protein>
<sequence>MKIKYEPGAISVRNEESELVIATVFLGITLDNMLQWGPPINKFDRRQLKSHIRFGVQSCDILFSWLHRLRILFRTDMLLGTGEEYSEPFCQALDIHHGFCTKKR</sequence>
<organism evidence="1 2">
    <name type="scientific">Eumeta variegata</name>
    <name type="common">Bagworm moth</name>
    <name type="synonym">Eumeta japonica</name>
    <dbReference type="NCBI Taxonomy" id="151549"/>
    <lineage>
        <taxon>Eukaryota</taxon>
        <taxon>Metazoa</taxon>
        <taxon>Ecdysozoa</taxon>
        <taxon>Arthropoda</taxon>
        <taxon>Hexapoda</taxon>
        <taxon>Insecta</taxon>
        <taxon>Pterygota</taxon>
        <taxon>Neoptera</taxon>
        <taxon>Endopterygota</taxon>
        <taxon>Lepidoptera</taxon>
        <taxon>Glossata</taxon>
        <taxon>Ditrysia</taxon>
        <taxon>Tineoidea</taxon>
        <taxon>Psychidae</taxon>
        <taxon>Oiketicinae</taxon>
        <taxon>Eumeta</taxon>
    </lineage>
</organism>
<dbReference type="Proteomes" id="UP000299102">
    <property type="component" value="Unassembled WGS sequence"/>
</dbReference>
<name>A0A4C1TGY4_EUMVA</name>
<dbReference type="EMBL" id="BGZK01000057">
    <property type="protein sequence ID" value="GBP13385.1"/>
    <property type="molecule type" value="Genomic_DNA"/>
</dbReference>
<dbReference type="AlphaFoldDB" id="A0A4C1TGY4"/>
<evidence type="ECO:0000313" key="1">
    <source>
        <dbReference type="EMBL" id="GBP13385.1"/>
    </source>
</evidence>